<evidence type="ECO:0000256" key="1">
    <source>
        <dbReference type="SAM" id="MobiDB-lite"/>
    </source>
</evidence>
<feature type="region of interest" description="Disordered" evidence="1">
    <location>
        <begin position="1"/>
        <end position="31"/>
    </location>
</feature>
<feature type="transmembrane region" description="Helical" evidence="2">
    <location>
        <begin position="89"/>
        <end position="113"/>
    </location>
</feature>
<dbReference type="Gene3D" id="3.10.350.10">
    <property type="entry name" value="LysM domain"/>
    <property type="match status" value="1"/>
</dbReference>
<dbReference type="InterPro" id="IPR005158">
    <property type="entry name" value="BTAD"/>
</dbReference>
<protein>
    <recommendedName>
        <fullName evidence="3">Bacterial transcriptional activator domain-containing protein</fullName>
    </recommendedName>
</protein>
<dbReference type="InterPro" id="IPR052196">
    <property type="entry name" value="Bact_Kbp"/>
</dbReference>
<proteinExistence type="predicted"/>
<dbReference type="InterPro" id="IPR018392">
    <property type="entry name" value="LysM"/>
</dbReference>
<dbReference type="Proteomes" id="UP000718281">
    <property type="component" value="Unassembled WGS sequence"/>
</dbReference>
<comment type="caution">
    <text evidence="4">The sequence shown here is derived from an EMBL/GenBank/DDBJ whole genome shotgun (WGS) entry which is preliminary data.</text>
</comment>
<dbReference type="SMART" id="SM01043">
    <property type="entry name" value="BTAD"/>
    <property type="match status" value="1"/>
</dbReference>
<gene>
    <name evidence="4" type="ORF">IPF40_00240</name>
</gene>
<dbReference type="InterPro" id="IPR011990">
    <property type="entry name" value="TPR-like_helical_dom_sf"/>
</dbReference>
<dbReference type="Gene3D" id="1.25.40.10">
    <property type="entry name" value="Tetratricopeptide repeat domain"/>
    <property type="match status" value="1"/>
</dbReference>
<organism evidence="4 5">
    <name type="scientific">Candidatus Phosphoribacter hodrii</name>
    <dbReference type="NCBI Taxonomy" id="2953743"/>
    <lineage>
        <taxon>Bacteria</taxon>
        <taxon>Bacillati</taxon>
        <taxon>Actinomycetota</taxon>
        <taxon>Actinomycetes</taxon>
        <taxon>Micrococcales</taxon>
        <taxon>Dermatophilaceae</taxon>
        <taxon>Candidatus Phosphoribacter</taxon>
    </lineage>
</organism>
<dbReference type="EMBL" id="JADIXZ010000001">
    <property type="protein sequence ID" value="MBK6299524.1"/>
    <property type="molecule type" value="Genomic_DNA"/>
</dbReference>
<evidence type="ECO:0000313" key="5">
    <source>
        <dbReference type="Proteomes" id="UP000718281"/>
    </source>
</evidence>
<keyword evidence="2" id="KW-0472">Membrane</keyword>
<evidence type="ECO:0000313" key="4">
    <source>
        <dbReference type="EMBL" id="MBK6299524.1"/>
    </source>
</evidence>
<dbReference type="AlphaFoldDB" id="A0A935CBU2"/>
<dbReference type="CDD" id="cd00118">
    <property type="entry name" value="LysM"/>
    <property type="match status" value="1"/>
</dbReference>
<feature type="region of interest" description="Disordered" evidence="1">
    <location>
        <begin position="183"/>
        <end position="204"/>
    </location>
</feature>
<feature type="transmembrane region" description="Helical" evidence="2">
    <location>
        <begin position="134"/>
        <end position="156"/>
    </location>
</feature>
<feature type="region of interest" description="Disordered" evidence="1">
    <location>
        <begin position="281"/>
        <end position="311"/>
    </location>
</feature>
<feature type="domain" description="Bacterial transcriptional activator" evidence="3">
    <location>
        <begin position="816"/>
        <end position="961"/>
    </location>
</feature>
<dbReference type="InterPro" id="IPR036779">
    <property type="entry name" value="LysM_dom_sf"/>
</dbReference>
<keyword evidence="2" id="KW-1133">Transmembrane helix</keyword>
<keyword evidence="2" id="KW-0812">Transmembrane</keyword>
<dbReference type="PANTHER" id="PTHR34700:SF4">
    <property type="entry name" value="PHAGE-LIKE ELEMENT PBSX PROTEIN XKDP"/>
    <property type="match status" value="1"/>
</dbReference>
<feature type="compositionally biased region" description="Low complexity" evidence="1">
    <location>
        <begin position="183"/>
        <end position="197"/>
    </location>
</feature>
<evidence type="ECO:0000259" key="3">
    <source>
        <dbReference type="SMART" id="SM01043"/>
    </source>
</evidence>
<dbReference type="PANTHER" id="PTHR34700">
    <property type="entry name" value="POTASSIUM BINDING PROTEIN KBP"/>
    <property type="match status" value="1"/>
</dbReference>
<sequence>MSGQSERGLLERTTTTTPPSGPERFRPAPAPAQRAPLGVRLLSALGLLALVVGVPALLFWLSGPPPIPTRLPTREDIAGQIGIEQVVTILVAIVWLAWLQFVACVIVEAFAAVRDGGIPKALPFSGPSQRLARVLVGALLLSGVVAGQVSAVVSAVSAENLRATSSISQSVATSSAVAPTTEAPATATAATQLPSTAVGAHPDGPKVYTVAPPVGRHHDSLWDIAERHLGDGRRYNEIFALNEGRAQPDGRALHLARLIQPGWQLVMPEDAIGVERMHLESAPVPSSAASESAATRAVPGTERAEAGTAGDLAQGAGSVGAVSTAAASTAAASTSAASSASSVDQGGTGGILDVSSPAAPVNPLVAAFAMSGTFAACLLAAVLRQRRRSGGGGQAGDDALDVEVGLRAGADPRRLAFVDGALRALATDCSATGLPVPQIYAARADDETFTVLLSPSRADAPDRWSVHDDGARWEMQRSMLGRGAATGPAAYPALVSLGRDRQGRDVFVDLEAAGGPIQVSGDGVVAGQVITALAVQLATVPWTDGVTVSAFGLPKHVRAIAADRIRVVDNPQDVVRRFGERSGVQGQDVLTGRVVRPVDVLPEYLLAATPLEADVALALASVTSGGRHPFGFVGAGQVPGAAWVAHVDEAGTLTLPLLDIEVSAHRVVPRTLDALAELFMAASQPQAGPPAGAAAAPGAPAVALAPPPAVVQDDALLRTAAASVSLLGPLTLSAPGRIDPSQIPLAEEIVAYLAVNPGGVHSGVLAAAIWPRGVGQAVASATIDRVRDWLGTDADGSYRLMLDPSGRLRLSDAVGVDWFAFCTLTQRAGAARSPQEESELLRRALRLVRGQMLEASAPGRFSWLARTTLTRTVEQSVVSVAHRLVVLAEREPDPEGAAVAAALGLRMAPLSQLLWRDLIAAQHAGHGSEAMKGAVAEMVRVLDGADVPMEGETEALIAHLSGPGSAAQA</sequence>
<name>A0A935CBU2_9MICO</name>
<accession>A0A935CBU2</accession>
<feature type="compositionally biased region" description="Low complexity" evidence="1">
    <location>
        <begin position="1"/>
        <end position="18"/>
    </location>
</feature>
<feature type="transmembrane region" description="Helical" evidence="2">
    <location>
        <begin position="41"/>
        <end position="61"/>
    </location>
</feature>
<reference evidence="4 5" key="1">
    <citation type="submission" date="2020-10" db="EMBL/GenBank/DDBJ databases">
        <title>Connecting structure to function with the recovery of over 1000 high-quality activated sludge metagenome-assembled genomes encoding full-length rRNA genes using long-read sequencing.</title>
        <authorList>
            <person name="Singleton C.M."/>
            <person name="Petriglieri F."/>
            <person name="Kristensen J.M."/>
            <person name="Kirkegaard R.H."/>
            <person name="Michaelsen T.Y."/>
            <person name="Andersen M.H."/>
            <person name="Karst S.M."/>
            <person name="Dueholm M.S."/>
            <person name="Nielsen P.H."/>
            <person name="Albertsen M."/>
        </authorList>
    </citation>
    <scope>NUCLEOTIDE SEQUENCE [LARGE SCALE GENOMIC DNA]</scope>
    <source>
        <strain evidence="4">AalE_18-Q3-R2-46_BAT3C.188</strain>
    </source>
</reference>
<evidence type="ECO:0000256" key="2">
    <source>
        <dbReference type="SAM" id="Phobius"/>
    </source>
</evidence>
<feature type="compositionally biased region" description="Low complexity" evidence="1">
    <location>
        <begin position="281"/>
        <end position="294"/>
    </location>
</feature>